<sequence>MNKYSNLDVRYKFHIKDSDDYNKTILPIPFIHKQNSCDGYNIGILDKNNIDTDIDNLKDTNAGYFYENTRPNINDMNTCDTKYYIDDYKTPLFVDTGKKPEKKKFNKYVYDVIETFGNNYETIKTEFYIIMLCIIIFAFMLV</sequence>
<keyword evidence="1" id="KW-1133">Transmembrane helix</keyword>
<keyword evidence="1" id="KW-0812">Transmembrane</keyword>
<feature type="transmembrane region" description="Helical" evidence="1">
    <location>
        <begin position="125"/>
        <end position="141"/>
    </location>
</feature>
<dbReference type="AlphaFoldDB" id="A0A6C0DZX8"/>
<organism evidence="2">
    <name type="scientific">viral metagenome</name>
    <dbReference type="NCBI Taxonomy" id="1070528"/>
    <lineage>
        <taxon>unclassified sequences</taxon>
        <taxon>metagenomes</taxon>
        <taxon>organismal metagenomes</taxon>
    </lineage>
</organism>
<proteinExistence type="predicted"/>
<accession>A0A6C0DZX8</accession>
<protein>
    <submittedName>
        <fullName evidence="2">Uncharacterized protein</fullName>
    </submittedName>
</protein>
<reference evidence="2" key="1">
    <citation type="journal article" date="2020" name="Nature">
        <title>Giant virus diversity and host interactions through global metagenomics.</title>
        <authorList>
            <person name="Schulz F."/>
            <person name="Roux S."/>
            <person name="Paez-Espino D."/>
            <person name="Jungbluth S."/>
            <person name="Walsh D.A."/>
            <person name="Denef V.J."/>
            <person name="McMahon K.D."/>
            <person name="Konstantinidis K.T."/>
            <person name="Eloe-Fadrosh E.A."/>
            <person name="Kyrpides N.C."/>
            <person name="Woyke T."/>
        </authorList>
    </citation>
    <scope>NUCLEOTIDE SEQUENCE</scope>
    <source>
        <strain evidence="2">GVMAG-M-3300023179-103</strain>
    </source>
</reference>
<evidence type="ECO:0000256" key="1">
    <source>
        <dbReference type="SAM" id="Phobius"/>
    </source>
</evidence>
<dbReference type="EMBL" id="MN739700">
    <property type="protein sequence ID" value="QHT22012.1"/>
    <property type="molecule type" value="Genomic_DNA"/>
</dbReference>
<keyword evidence="1" id="KW-0472">Membrane</keyword>
<evidence type="ECO:0000313" key="2">
    <source>
        <dbReference type="EMBL" id="QHT22012.1"/>
    </source>
</evidence>
<name>A0A6C0DZX8_9ZZZZ</name>